<keyword evidence="1" id="KW-0812">Transmembrane</keyword>
<organism evidence="2 3">
    <name type="scientific">Blastopirellula marina</name>
    <dbReference type="NCBI Taxonomy" id="124"/>
    <lineage>
        <taxon>Bacteria</taxon>
        <taxon>Pseudomonadati</taxon>
        <taxon>Planctomycetota</taxon>
        <taxon>Planctomycetia</taxon>
        <taxon>Pirellulales</taxon>
        <taxon>Pirellulaceae</taxon>
        <taxon>Blastopirellula</taxon>
    </lineage>
</organism>
<proteinExistence type="predicted"/>
<reference evidence="2 3" key="1">
    <citation type="submission" date="2018-02" db="EMBL/GenBank/DDBJ databases">
        <title>Comparative genomes isolates from brazilian mangrove.</title>
        <authorList>
            <person name="Araujo J.E."/>
            <person name="Taketani R.G."/>
            <person name="Silva M.C.P."/>
            <person name="Loureco M.V."/>
            <person name="Andreote F.D."/>
        </authorList>
    </citation>
    <scope>NUCLEOTIDE SEQUENCE [LARGE SCALE GENOMIC DNA]</scope>
    <source>
        <strain evidence="2 3">HEX-2 MGV</strain>
    </source>
</reference>
<protein>
    <recommendedName>
        <fullName evidence="4">Branched-chain amino acid aminotransferase</fullName>
    </recommendedName>
</protein>
<feature type="transmembrane region" description="Helical" evidence="1">
    <location>
        <begin position="20"/>
        <end position="39"/>
    </location>
</feature>
<evidence type="ECO:0008006" key="4">
    <source>
        <dbReference type="Google" id="ProtNLM"/>
    </source>
</evidence>
<sequence>MLSTLKKIWNDEGGFVNSAELILVATLAVLGLIVGLATLRDSISFELGDTSAAVGALDQSYSISILASPGDATQEPVISVGTNGVTGAEQVTIARDFQIPDGMMGTQTYVRSRASFSNYKYDDAEDPGDGENAGGVQVDTTIYNEGDVFP</sequence>
<dbReference type="AlphaFoldDB" id="A0A2S8F5W7"/>
<name>A0A2S8F5W7_9BACT</name>
<dbReference type="EMBL" id="PUIA01000057">
    <property type="protein sequence ID" value="PQO27533.1"/>
    <property type="molecule type" value="Genomic_DNA"/>
</dbReference>
<gene>
    <name evidence="2" type="ORF">C5Y96_18555</name>
</gene>
<dbReference type="OrthoDB" id="278295at2"/>
<keyword evidence="1" id="KW-0472">Membrane</keyword>
<dbReference type="RefSeq" id="WP_105356392.1">
    <property type="nucleotide sequence ID" value="NZ_PUIA01000057.1"/>
</dbReference>
<dbReference type="Proteomes" id="UP000240009">
    <property type="component" value="Unassembled WGS sequence"/>
</dbReference>
<evidence type="ECO:0000313" key="2">
    <source>
        <dbReference type="EMBL" id="PQO27533.1"/>
    </source>
</evidence>
<keyword evidence="1" id="KW-1133">Transmembrane helix</keyword>
<evidence type="ECO:0000313" key="3">
    <source>
        <dbReference type="Proteomes" id="UP000240009"/>
    </source>
</evidence>
<comment type="caution">
    <text evidence="2">The sequence shown here is derived from an EMBL/GenBank/DDBJ whole genome shotgun (WGS) entry which is preliminary data.</text>
</comment>
<evidence type="ECO:0000256" key="1">
    <source>
        <dbReference type="SAM" id="Phobius"/>
    </source>
</evidence>
<accession>A0A2S8F5W7</accession>